<comment type="caution">
    <text evidence="2">The sequence shown here is derived from an EMBL/GenBank/DDBJ whole genome shotgun (WGS) entry which is preliminary data.</text>
</comment>
<gene>
    <name evidence="2" type="ORF">SSX86_023112</name>
</gene>
<dbReference type="InterPro" id="IPR001245">
    <property type="entry name" value="Ser-Thr/Tyr_kinase_cat_dom"/>
</dbReference>
<dbReference type="PANTHER" id="PTHR27003">
    <property type="entry name" value="OS07G0166700 PROTEIN"/>
    <property type="match status" value="1"/>
</dbReference>
<dbReference type="Proteomes" id="UP001408789">
    <property type="component" value="Unassembled WGS sequence"/>
</dbReference>
<dbReference type="Gene3D" id="1.10.510.10">
    <property type="entry name" value="Transferase(Phosphotransferase) domain 1"/>
    <property type="match status" value="1"/>
</dbReference>
<evidence type="ECO:0000259" key="1">
    <source>
        <dbReference type="PROSITE" id="PS50011"/>
    </source>
</evidence>
<dbReference type="InterPro" id="IPR045272">
    <property type="entry name" value="ANXUR1/2-like"/>
</dbReference>
<dbReference type="Pfam" id="PF07714">
    <property type="entry name" value="PK_Tyr_Ser-Thr"/>
    <property type="match status" value="1"/>
</dbReference>
<keyword evidence="3" id="KW-1185">Reference proteome</keyword>
<dbReference type="PANTHER" id="PTHR27003:SF471">
    <property type="entry name" value="VASCULAR ENDOTHELIAL GROWTH FACTOR RECEPTOR 2 (VEGFR2)-RELATED"/>
    <property type="match status" value="1"/>
</dbReference>
<proteinExistence type="predicted"/>
<feature type="domain" description="Protein kinase" evidence="1">
    <location>
        <begin position="74"/>
        <end position="385"/>
    </location>
</feature>
<sequence length="431" mass="49837">MDSTLARKIGHLQIPLEDILNATDNFADENIISSIDQTHRPDMNDIISRLERTLELELGLEKIEKKGLEHLKIPLDDILLASNNFSETFRSGKVYEIDWYIVERGPFDKEKPSAEEGGNKCELPKRHNNVLIKRFLPTHEKQEEFFFTEIEILTCVNHHNIVTPIGFCVEGSEMVLVFENPSNGYLSDYLIGSKEICILTWEKRLKICIDVAHALNYFHYGMEDKKVIIHTNIKSWKFELDENWGAKIDDCQTAVFRPSNQEDEAFYQNKVVGTKYYRDPEHEKTGMLTRKSDVYSFGVVLFEILCGKVADDPIYLESHKGGLAPLARRNFGTYKLENMIDPTIKEITNKDSLHSFIEIAYQCVAETQDQRPTMKVVAKELEKALSFQEKQVQQQDKNSVIDEHQKASHEFSIAKEYPERVGMAREDLYFN</sequence>
<evidence type="ECO:0000313" key="3">
    <source>
        <dbReference type="Proteomes" id="UP001408789"/>
    </source>
</evidence>
<dbReference type="SUPFAM" id="SSF56112">
    <property type="entry name" value="Protein kinase-like (PK-like)"/>
    <property type="match status" value="1"/>
</dbReference>
<dbReference type="PROSITE" id="PS50011">
    <property type="entry name" value="PROTEIN_KINASE_DOM"/>
    <property type="match status" value="1"/>
</dbReference>
<dbReference type="EMBL" id="JBCNJP010000023">
    <property type="protein sequence ID" value="KAK9058272.1"/>
    <property type="molecule type" value="Genomic_DNA"/>
</dbReference>
<evidence type="ECO:0000313" key="2">
    <source>
        <dbReference type="EMBL" id="KAK9058272.1"/>
    </source>
</evidence>
<protein>
    <recommendedName>
        <fullName evidence="1">Protein kinase domain-containing protein</fullName>
    </recommendedName>
</protein>
<dbReference type="InterPro" id="IPR000719">
    <property type="entry name" value="Prot_kinase_dom"/>
</dbReference>
<name>A0AAP0GRT1_9ASTR</name>
<dbReference type="GO" id="GO:0005524">
    <property type="term" value="F:ATP binding"/>
    <property type="evidence" value="ECO:0007669"/>
    <property type="project" value="InterPro"/>
</dbReference>
<dbReference type="InterPro" id="IPR011009">
    <property type="entry name" value="Kinase-like_dom_sf"/>
</dbReference>
<dbReference type="AlphaFoldDB" id="A0AAP0GRT1"/>
<dbReference type="GO" id="GO:0009506">
    <property type="term" value="C:plasmodesma"/>
    <property type="evidence" value="ECO:0007669"/>
    <property type="project" value="TreeGrafter"/>
</dbReference>
<reference evidence="2 3" key="1">
    <citation type="submission" date="2024-04" db="EMBL/GenBank/DDBJ databases">
        <title>The reference genome of an endangered Asteraceae, Deinandra increscens subsp. villosa, native to the Central Coast of California.</title>
        <authorList>
            <person name="Guilliams M."/>
            <person name="Hasenstab-Lehman K."/>
            <person name="Meyer R."/>
            <person name="Mcevoy S."/>
        </authorList>
    </citation>
    <scope>NUCLEOTIDE SEQUENCE [LARGE SCALE GENOMIC DNA]</scope>
    <source>
        <tissue evidence="2">Leaf</tissue>
    </source>
</reference>
<dbReference type="GO" id="GO:0005886">
    <property type="term" value="C:plasma membrane"/>
    <property type="evidence" value="ECO:0007669"/>
    <property type="project" value="TreeGrafter"/>
</dbReference>
<dbReference type="GO" id="GO:0004714">
    <property type="term" value="F:transmembrane receptor protein tyrosine kinase activity"/>
    <property type="evidence" value="ECO:0007669"/>
    <property type="project" value="InterPro"/>
</dbReference>
<accession>A0AAP0GRT1</accession>
<dbReference type="Gene3D" id="3.30.200.20">
    <property type="entry name" value="Phosphorylase Kinase, domain 1"/>
    <property type="match status" value="1"/>
</dbReference>
<organism evidence="2 3">
    <name type="scientific">Deinandra increscens subsp. villosa</name>
    <dbReference type="NCBI Taxonomy" id="3103831"/>
    <lineage>
        <taxon>Eukaryota</taxon>
        <taxon>Viridiplantae</taxon>
        <taxon>Streptophyta</taxon>
        <taxon>Embryophyta</taxon>
        <taxon>Tracheophyta</taxon>
        <taxon>Spermatophyta</taxon>
        <taxon>Magnoliopsida</taxon>
        <taxon>eudicotyledons</taxon>
        <taxon>Gunneridae</taxon>
        <taxon>Pentapetalae</taxon>
        <taxon>asterids</taxon>
        <taxon>campanulids</taxon>
        <taxon>Asterales</taxon>
        <taxon>Asteraceae</taxon>
        <taxon>Asteroideae</taxon>
        <taxon>Heliantheae alliance</taxon>
        <taxon>Madieae</taxon>
        <taxon>Madiinae</taxon>
        <taxon>Deinandra</taxon>
    </lineage>
</organism>